<name>A0A517U5J1_9BACT</name>
<organism evidence="1 2">
    <name type="scientific">Lacipirellula limnantheis</name>
    <dbReference type="NCBI Taxonomy" id="2528024"/>
    <lineage>
        <taxon>Bacteria</taxon>
        <taxon>Pseudomonadati</taxon>
        <taxon>Planctomycetota</taxon>
        <taxon>Planctomycetia</taxon>
        <taxon>Pirellulales</taxon>
        <taxon>Lacipirellulaceae</taxon>
        <taxon>Lacipirellula</taxon>
    </lineage>
</organism>
<accession>A0A517U5J1</accession>
<dbReference type="AlphaFoldDB" id="A0A517U5J1"/>
<proteinExistence type="predicted"/>
<reference evidence="1 2" key="1">
    <citation type="submission" date="2019-02" db="EMBL/GenBank/DDBJ databases">
        <title>Deep-cultivation of Planctomycetes and their phenomic and genomic characterization uncovers novel biology.</title>
        <authorList>
            <person name="Wiegand S."/>
            <person name="Jogler M."/>
            <person name="Boedeker C."/>
            <person name="Pinto D."/>
            <person name="Vollmers J."/>
            <person name="Rivas-Marin E."/>
            <person name="Kohn T."/>
            <person name="Peeters S.H."/>
            <person name="Heuer A."/>
            <person name="Rast P."/>
            <person name="Oberbeckmann S."/>
            <person name="Bunk B."/>
            <person name="Jeske O."/>
            <person name="Meyerdierks A."/>
            <person name="Storesund J.E."/>
            <person name="Kallscheuer N."/>
            <person name="Luecker S."/>
            <person name="Lage O.M."/>
            <person name="Pohl T."/>
            <person name="Merkel B.J."/>
            <person name="Hornburger P."/>
            <person name="Mueller R.-W."/>
            <person name="Bruemmer F."/>
            <person name="Labrenz M."/>
            <person name="Spormann A.M."/>
            <person name="Op den Camp H."/>
            <person name="Overmann J."/>
            <person name="Amann R."/>
            <person name="Jetten M.S.M."/>
            <person name="Mascher T."/>
            <person name="Medema M.H."/>
            <person name="Devos D.P."/>
            <person name="Kaster A.-K."/>
            <person name="Ovreas L."/>
            <person name="Rohde M."/>
            <person name="Galperin M.Y."/>
            <person name="Jogler C."/>
        </authorList>
    </citation>
    <scope>NUCLEOTIDE SEQUENCE [LARGE SCALE GENOMIC DNA]</scope>
    <source>
        <strain evidence="1 2">I41</strain>
    </source>
</reference>
<keyword evidence="2" id="KW-1185">Reference proteome</keyword>
<evidence type="ECO:0000313" key="2">
    <source>
        <dbReference type="Proteomes" id="UP000317909"/>
    </source>
</evidence>
<dbReference type="OrthoDB" id="283017at2"/>
<dbReference type="Proteomes" id="UP000317909">
    <property type="component" value="Chromosome"/>
</dbReference>
<evidence type="ECO:0000313" key="1">
    <source>
        <dbReference type="EMBL" id="QDT75904.1"/>
    </source>
</evidence>
<dbReference type="KEGG" id="llh:I41_51490"/>
<protein>
    <submittedName>
        <fullName evidence="1">Uncharacterized protein</fullName>
    </submittedName>
</protein>
<dbReference type="RefSeq" id="WP_145435670.1">
    <property type="nucleotide sequence ID" value="NZ_CP036339.1"/>
</dbReference>
<sequence>MPDWTIPDNLQELVDADEGGIWEDARWEPVLLSVMGSTSYGGRDIPLAWQVEFQPEGELFAAPNAKIAALGLEPDGYGWATLIRSVFTKYHPEVSDELQFGDTESATCVVWVESESSCRLLMQVVWSLIHGS</sequence>
<dbReference type="EMBL" id="CP036339">
    <property type="protein sequence ID" value="QDT75904.1"/>
    <property type="molecule type" value="Genomic_DNA"/>
</dbReference>
<gene>
    <name evidence="1" type="ORF">I41_51490</name>
</gene>